<evidence type="ECO:0000259" key="1">
    <source>
        <dbReference type="Pfam" id="PF01966"/>
    </source>
</evidence>
<dbReference type="Pfam" id="PF01966">
    <property type="entry name" value="HD"/>
    <property type="match status" value="1"/>
</dbReference>
<name>A0A158K1C6_9BURK</name>
<dbReference type="PANTHER" id="PTHR40202:SF1">
    <property type="entry name" value="HD DOMAIN-CONTAINING PROTEIN"/>
    <property type="match status" value="1"/>
</dbReference>
<evidence type="ECO:0000313" key="3">
    <source>
        <dbReference type="Proteomes" id="UP000054770"/>
    </source>
</evidence>
<dbReference type="EMBL" id="FCON02000058">
    <property type="protein sequence ID" value="SAL75004.1"/>
    <property type="molecule type" value="Genomic_DNA"/>
</dbReference>
<dbReference type="InterPro" id="IPR003607">
    <property type="entry name" value="HD/PDEase_dom"/>
</dbReference>
<keyword evidence="3" id="KW-1185">Reference proteome</keyword>
<comment type="caution">
    <text evidence="2">The sequence shown here is derived from an EMBL/GenBank/DDBJ whole genome shotgun (WGS) entry which is preliminary data.</text>
</comment>
<protein>
    <submittedName>
        <fullName evidence="2">HD domain protein</fullName>
    </submittedName>
</protein>
<dbReference type="Gene3D" id="1.10.3210.10">
    <property type="entry name" value="Hypothetical protein af1432"/>
    <property type="match status" value="1"/>
</dbReference>
<dbReference type="Proteomes" id="UP000054770">
    <property type="component" value="Unassembled WGS sequence"/>
</dbReference>
<evidence type="ECO:0000313" key="2">
    <source>
        <dbReference type="EMBL" id="SAL75004.1"/>
    </source>
</evidence>
<dbReference type="InterPro" id="IPR052567">
    <property type="entry name" value="OP_Dioxygenase"/>
</dbReference>
<accession>A0A158K1C6</accession>
<dbReference type="OrthoDB" id="9802857at2"/>
<sequence length="205" mass="23593">MSKSAPQTHFTRLDQTTREDWQILGGEFISLTRGLPERIVEHLNLLHGDFGGFPIDRYTHSLQTATLALRDGRDEEYVVCALLHDIGDTLGSFNHPDVAATILQPFVSDENYWMVKHHGIFQGHYFFHHVGMDRNLRDQFKDHPCYARTEEFCAIYDNPAFDPNGETLPISEFEPMLRRVFAKPRKSVYKSAMKPATQTEDRPAI</sequence>
<dbReference type="CDD" id="cd00077">
    <property type="entry name" value="HDc"/>
    <property type="match status" value="1"/>
</dbReference>
<dbReference type="SUPFAM" id="SSF109604">
    <property type="entry name" value="HD-domain/PDEase-like"/>
    <property type="match status" value="1"/>
</dbReference>
<reference evidence="2" key="1">
    <citation type="submission" date="2016-01" db="EMBL/GenBank/DDBJ databases">
        <authorList>
            <person name="Peeters C."/>
        </authorList>
    </citation>
    <scope>NUCLEOTIDE SEQUENCE [LARGE SCALE GENOMIC DNA]</scope>
    <source>
        <strain evidence="2">LMG 22940</strain>
    </source>
</reference>
<dbReference type="InterPro" id="IPR006674">
    <property type="entry name" value="HD_domain"/>
</dbReference>
<dbReference type="AlphaFoldDB" id="A0A158K1C6"/>
<proteinExistence type="predicted"/>
<gene>
    <name evidence="2" type="ORF">AWB68_04691</name>
</gene>
<organism evidence="2 3">
    <name type="scientific">Caballeronia choica</name>
    <dbReference type="NCBI Taxonomy" id="326476"/>
    <lineage>
        <taxon>Bacteria</taxon>
        <taxon>Pseudomonadati</taxon>
        <taxon>Pseudomonadota</taxon>
        <taxon>Betaproteobacteria</taxon>
        <taxon>Burkholderiales</taxon>
        <taxon>Burkholderiaceae</taxon>
        <taxon>Caballeronia</taxon>
    </lineage>
</organism>
<dbReference type="RefSeq" id="WP_087646751.1">
    <property type="nucleotide sequence ID" value="NZ_FCON02000058.1"/>
</dbReference>
<dbReference type="PANTHER" id="PTHR40202">
    <property type="match status" value="1"/>
</dbReference>
<feature type="domain" description="HD" evidence="1">
    <location>
        <begin position="57"/>
        <end position="118"/>
    </location>
</feature>